<comment type="caution">
    <text evidence="2">The sequence shown here is derived from an EMBL/GenBank/DDBJ whole genome shotgun (WGS) entry which is preliminary data.</text>
</comment>
<dbReference type="EMBL" id="JAHLFQ010000016">
    <property type="protein sequence ID" value="MBU3803271.1"/>
    <property type="molecule type" value="Genomic_DNA"/>
</dbReference>
<evidence type="ECO:0000313" key="2">
    <source>
        <dbReference type="EMBL" id="MBU3803271.1"/>
    </source>
</evidence>
<keyword evidence="2" id="KW-0547">Nucleotide-binding</keyword>
<accession>A0A9E2KAY2</accession>
<proteinExistence type="predicted"/>
<evidence type="ECO:0000256" key="1">
    <source>
        <dbReference type="SAM" id="Coils"/>
    </source>
</evidence>
<feature type="coiled-coil region" evidence="1">
    <location>
        <begin position="30"/>
        <end position="88"/>
    </location>
</feature>
<sequence length="348" mass="40862">YFSEFQISINQLLLRKQLEKGEFIGALRQVDEMDLSAENLTERLNKIKHEVSRSIVSEDTYARYKRLIEDINLRLTRENEEFEELQEFVRLTKDSLKYQLDNEKDKKAYELILKIDNRLEEVHHEHSKLLQESIVLRTHVLEAAQQALYYIGIDSFNFQQEVVDTLTGQPLPLYTSKTFMEPFLGVERVKVWNPLTVFQKQRLERPDAEEKGRAFVEGATKEELSKGRSRFSQYFKETINGILPLFETKSIQTLEEICTYLQATTPHLLEERLFYDMWMILHQKSPVDLTVLEEDSVLYGIKEALGGITNQIKVVEYEGMVQKVPRFEIKNMLVDLTILQKEGETNEL</sequence>
<reference evidence="2" key="1">
    <citation type="journal article" date="2021" name="PeerJ">
        <title>Extensive microbial diversity within the chicken gut microbiome revealed by metagenomics and culture.</title>
        <authorList>
            <person name="Gilroy R."/>
            <person name="Ravi A."/>
            <person name="Getino M."/>
            <person name="Pursley I."/>
            <person name="Horton D.L."/>
            <person name="Alikhan N.F."/>
            <person name="Baker D."/>
            <person name="Gharbi K."/>
            <person name="Hall N."/>
            <person name="Watson M."/>
            <person name="Adriaenssens E.M."/>
            <person name="Foster-Nyarko E."/>
            <person name="Jarju S."/>
            <person name="Secka A."/>
            <person name="Antonio M."/>
            <person name="Oren A."/>
            <person name="Chaudhuri R.R."/>
            <person name="La Ragione R."/>
            <person name="Hildebrand F."/>
            <person name="Pallen M.J."/>
        </authorList>
    </citation>
    <scope>NUCLEOTIDE SEQUENCE</scope>
    <source>
        <strain evidence="2">B5-657</strain>
    </source>
</reference>
<organism evidence="2 3">
    <name type="scientific">Candidatus Cellulosilyticum pullistercoris</name>
    <dbReference type="NCBI Taxonomy" id="2838521"/>
    <lineage>
        <taxon>Bacteria</taxon>
        <taxon>Bacillati</taxon>
        <taxon>Bacillota</taxon>
        <taxon>Clostridia</taxon>
        <taxon>Lachnospirales</taxon>
        <taxon>Cellulosilyticaceae</taxon>
        <taxon>Cellulosilyticum</taxon>
    </lineage>
</organism>
<feature type="non-terminal residue" evidence="2">
    <location>
        <position position="1"/>
    </location>
</feature>
<keyword evidence="2" id="KW-0067">ATP-binding</keyword>
<gene>
    <name evidence="2" type="ORF">H9872_00740</name>
</gene>
<name>A0A9E2KAY2_9FIRM</name>
<dbReference type="GO" id="GO:0004386">
    <property type="term" value="F:helicase activity"/>
    <property type="evidence" value="ECO:0007669"/>
    <property type="project" value="UniProtKB-KW"/>
</dbReference>
<dbReference type="Proteomes" id="UP000824229">
    <property type="component" value="Unassembled WGS sequence"/>
</dbReference>
<dbReference type="AlphaFoldDB" id="A0A9E2KAY2"/>
<reference evidence="2" key="2">
    <citation type="submission" date="2021-04" db="EMBL/GenBank/DDBJ databases">
        <authorList>
            <person name="Gilroy R."/>
        </authorList>
    </citation>
    <scope>NUCLEOTIDE SEQUENCE</scope>
    <source>
        <strain evidence="2">B5-657</strain>
    </source>
</reference>
<keyword evidence="1" id="KW-0175">Coiled coil</keyword>
<keyword evidence="2" id="KW-0347">Helicase</keyword>
<evidence type="ECO:0000313" key="3">
    <source>
        <dbReference type="Proteomes" id="UP000824229"/>
    </source>
</evidence>
<keyword evidence="2" id="KW-0378">Hydrolase</keyword>
<protein>
    <submittedName>
        <fullName evidence="2">Replicative DNA helicase</fullName>
    </submittedName>
</protein>